<gene>
    <name evidence="2" type="ORF">MERR_LOCUS47892</name>
</gene>
<evidence type="ECO:0000313" key="3">
    <source>
        <dbReference type="Proteomes" id="UP000467841"/>
    </source>
</evidence>
<evidence type="ECO:0000313" key="2">
    <source>
        <dbReference type="EMBL" id="CAA7060656.1"/>
    </source>
</evidence>
<proteinExistence type="predicted"/>
<dbReference type="AlphaFoldDB" id="A0A6D2L727"/>
<dbReference type="Pfam" id="PF03810">
    <property type="entry name" value="IBN_N"/>
    <property type="match status" value="1"/>
</dbReference>
<dbReference type="GO" id="GO:0006886">
    <property type="term" value="P:intracellular protein transport"/>
    <property type="evidence" value="ECO:0007669"/>
    <property type="project" value="InterPro"/>
</dbReference>
<protein>
    <recommendedName>
        <fullName evidence="1">Importin N-terminal domain-containing protein</fullName>
    </recommendedName>
</protein>
<reference evidence="2" key="1">
    <citation type="submission" date="2020-01" db="EMBL/GenBank/DDBJ databases">
        <authorList>
            <person name="Mishra B."/>
        </authorList>
    </citation>
    <scope>NUCLEOTIDE SEQUENCE [LARGE SCALE GENOMIC DNA]</scope>
</reference>
<name>A0A6D2L727_9BRAS</name>
<dbReference type="Proteomes" id="UP000467841">
    <property type="component" value="Unassembled WGS sequence"/>
</dbReference>
<evidence type="ECO:0000259" key="1">
    <source>
        <dbReference type="PROSITE" id="PS50166"/>
    </source>
</evidence>
<dbReference type="EMBL" id="CACVBM020001829">
    <property type="protein sequence ID" value="CAA7060656.1"/>
    <property type="molecule type" value="Genomic_DNA"/>
</dbReference>
<comment type="caution">
    <text evidence="2">The sequence shown here is derived from an EMBL/GenBank/DDBJ whole genome shotgun (WGS) entry which is preliminary data.</text>
</comment>
<feature type="domain" description="Importin N-terminal" evidence="1">
    <location>
        <begin position="30"/>
        <end position="99"/>
    </location>
</feature>
<keyword evidence="3" id="KW-1185">Reference proteome</keyword>
<dbReference type="PROSITE" id="PS50166">
    <property type="entry name" value="IMPORTIN_B_NT"/>
    <property type="match status" value="1"/>
</dbReference>
<organism evidence="2 3">
    <name type="scientific">Microthlaspi erraticum</name>
    <dbReference type="NCBI Taxonomy" id="1685480"/>
    <lineage>
        <taxon>Eukaryota</taxon>
        <taxon>Viridiplantae</taxon>
        <taxon>Streptophyta</taxon>
        <taxon>Embryophyta</taxon>
        <taxon>Tracheophyta</taxon>
        <taxon>Spermatophyta</taxon>
        <taxon>Magnoliopsida</taxon>
        <taxon>eudicotyledons</taxon>
        <taxon>Gunneridae</taxon>
        <taxon>Pentapetalae</taxon>
        <taxon>rosids</taxon>
        <taxon>malvids</taxon>
        <taxon>Brassicales</taxon>
        <taxon>Brassicaceae</taxon>
        <taxon>Coluteocarpeae</taxon>
        <taxon>Microthlaspi</taxon>
    </lineage>
</organism>
<accession>A0A6D2L727</accession>
<sequence>MNVKDNNLLDLTELLIDVVSMEDDFVHELAKEKLAEYEETNLDDYLSTLVKEFRDEKKGDGIRVSAAQQLSKTLSRVWSSLEEGAKTSIGEALLETALLSPQPCW</sequence>
<dbReference type="InterPro" id="IPR011989">
    <property type="entry name" value="ARM-like"/>
</dbReference>
<dbReference type="InterPro" id="IPR016024">
    <property type="entry name" value="ARM-type_fold"/>
</dbReference>
<dbReference type="GO" id="GO:0031267">
    <property type="term" value="F:small GTPase binding"/>
    <property type="evidence" value="ECO:0007669"/>
    <property type="project" value="InterPro"/>
</dbReference>
<dbReference type="SUPFAM" id="SSF48371">
    <property type="entry name" value="ARM repeat"/>
    <property type="match status" value="1"/>
</dbReference>
<dbReference type="InterPro" id="IPR001494">
    <property type="entry name" value="Importin-beta_N"/>
</dbReference>
<dbReference type="Gene3D" id="1.25.10.10">
    <property type="entry name" value="Leucine-rich Repeat Variant"/>
    <property type="match status" value="1"/>
</dbReference>